<proteinExistence type="predicted"/>
<dbReference type="Gene3D" id="3.40.50.1110">
    <property type="entry name" value="SGNH hydrolase"/>
    <property type="match status" value="1"/>
</dbReference>
<dbReference type="InterPro" id="IPR048977">
    <property type="entry name" value="SsfX3-like_N"/>
</dbReference>
<gene>
    <name evidence="3" type="ORF">H5P30_05750</name>
</gene>
<dbReference type="SUPFAM" id="SSF52266">
    <property type="entry name" value="SGNH hydrolase"/>
    <property type="match status" value="1"/>
</dbReference>
<dbReference type="Pfam" id="PF14606">
    <property type="entry name" value="Lipase_GDSL_3"/>
    <property type="match status" value="1"/>
</dbReference>
<dbReference type="AlphaFoldDB" id="A0A7X1AYP9"/>
<name>A0A7X1AYP9_9BACT</name>
<dbReference type="InterPro" id="IPR036514">
    <property type="entry name" value="SGNH_hydro_sf"/>
</dbReference>
<protein>
    <submittedName>
        <fullName evidence="3">GDSL family lipase</fullName>
    </submittedName>
</protein>
<dbReference type="InterPro" id="IPR013830">
    <property type="entry name" value="SGNH_hydro"/>
</dbReference>
<reference evidence="3 4" key="1">
    <citation type="submission" date="2020-07" db="EMBL/GenBank/DDBJ databases">
        <authorList>
            <person name="Feng X."/>
        </authorList>
    </citation>
    <scope>NUCLEOTIDE SEQUENCE [LARGE SCALE GENOMIC DNA]</scope>
    <source>
        <strain evidence="3 4">JCM14086</strain>
    </source>
</reference>
<sequence>MRILHSDPRLSWPGSVSLEQTDSFTRPWRIPFSRKTLFHPQLLEKASKSAGVRIAFGSSTTRIAGKFHRIETENPKLNLCVDGKLFETIDLTDATEFSCAGLPSGDKRLELWLPQFADFFLEHLEIDDNASLAVQQDDRPRWITYGSSITHCRSAQSPTLTWPAIVARDQDLNLTSLGFGGECHLDIQIARLIRDLPADAISICAGINIYGRGSLSARSFAQNLIASVEIIREKHPDTPLLLISPIYGCERETNPNACSMTLADYRAQVRETAELFQKLGDSHLHYLDGLELFGESLAQHLPDNLHPSAEGYQIMGENFLKLGSPLIHK</sequence>
<dbReference type="GO" id="GO:0016788">
    <property type="term" value="F:hydrolase activity, acting on ester bonds"/>
    <property type="evidence" value="ECO:0007669"/>
    <property type="project" value="UniProtKB-ARBA"/>
</dbReference>
<accession>A0A7X1AYP9</accession>
<dbReference type="Gene3D" id="2.60.120.260">
    <property type="entry name" value="Galactose-binding domain-like"/>
    <property type="match status" value="1"/>
</dbReference>
<comment type="caution">
    <text evidence="3">The sequence shown here is derived from an EMBL/GenBank/DDBJ whole genome shotgun (WGS) entry which is preliminary data.</text>
</comment>
<feature type="domain" description="SsfX3-like N-terminal" evidence="2">
    <location>
        <begin position="10"/>
        <end position="121"/>
    </location>
</feature>
<evidence type="ECO:0000259" key="2">
    <source>
        <dbReference type="Pfam" id="PF21181"/>
    </source>
</evidence>
<keyword evidence="4" id="KW-1185">Reference proteome</keyword>
<dbReference type="Proteomes" id="UP000525652">
    <property type="component" value="Unassembled WGS sequence"/>
</dbReference>
<dbReference type="Pfam" id="PF21181">
    <property type="entry name" value="SsfX3_N"/>
    <property type="match status" value="1"/>
</dbReference>
<feature type="domain" description="SGNH hydrolase-type esterase" evidence="1">
    <location>
        <begin position="143"/>
        <end position="313"/>
    </location>
</feature>
<evidence type="ECO:0000313" key="4">
    <source>
        <dbReference type="Proteomes" id="UP000525652"/>
    </source>
</evidence>
<dbReference type="EMBL" id="JACHVA010000052">
    <property type="protein sequence ID" value="MBC2601275.1"/>
    <property type="molecule type" value="Genomic_DNA"/>
</dbReference>
<evidence type="ECO:0000313" key="3">
    <source>
        <dbReference type="EMBL" id="MBC2601275.1"/>
    </source>
</evidence>
<organism evidence="3 4">
    <name type="scientific">Puniceicoccus vermicola</name>
    <dbReference type="NCBI Taxonomy" id="388746"/>
    <lineage>
        <taxon>Bacteria</taxon>
        <taxon>Pseudomonadati</taxon>
        <taxon>Verrucomicrobiota</taxon>
        <taxon>Opitutia</taxon>
        <taxon>Puniceicoccales</taxon>
        <taxon>Puniceicoccaceae</taxon>
        <taxon>Puniceicoccus</taxon>
    </lineage>
</organism>
<dbReference type="RefSeq" id="WP_185691995.1">
    <property type="nucleotide sequence ID" value="NZ_JACHVA010000052.1"/>
</dbReference>
<evidence type="ECO:0000259" key="1">
    <source>
        <dbReference type="Pfam" id="PF14606"/>
    </source>
</evidence>